<keyword evidence="4 7" id="KW-0812">Transmembrane</keyword>
<dbReference type="InterPro" id="IPR032816">
    <property type="entry name" value="VTT_dom"/>
</dbReference>
<keyword evidence="5 7" id="KW-1133">Transmembrane helix</keyword>
<evidence type="ECO:0000259" key="8">
    <source>
        <dbReference type="Pfam" id="PF09335"/>
    </source>
</evidence>
<proteinExistence type="inferred from homology"/>
<reference evidence="9 10" key="1">
    <citation type="submission" date="2020-01" db="EMBL/GenBank/DDBJ databases">
        <title>Insect and environment-associated Actinomycetes.</title>
        <authorList>
            <person name="Currrie C."/>
            <person name="Chevrette M."/>
            <person name="Carlson C."/>
            <person name="Stubbendieck R."/>
            <person name="Wendt-Pienkowski E."/>
        </authorList>
    </citation>
    <scope>NUCLEOTIDE SEQUENCE [LARGE SCALE GENOMIC DNA]</scope>
    <source>
        <strain evidence="9 10">SID10258</strain>
    </source>
</reference>
<dbReference type="Proteomes" id="UP000475532">
    <property type="component" value="Unassembled WGS sequence"/>
</dbReference>
<gene>
    <name evidence="9" type="ORF">G3I70_27385</name>
</gene>
<protein>
    <submittedName>
        <fullName evidence="9">DedA family protein</fullName>
    </submittedName>
</protein>
<organism evidence="9 10">
    <name type="scientific">Actinomadura bangladeshensis</name>
    <dbReference type="NCBI Taxonomy" id="453573"/>
    <lineage>
        <taxon>Bacteria</taxon>
        <taxon>Bacillati</taxon>
        <taxon>Actinomycetota</taxon>
        <taxon>Actinomycetes</taxon>
        <taxon>Streptosporangiales</taxon>
        <taxon>Thermomonosporaceae</taxon>
        <taxon>Actinomadura</taxon>
    </lineage>
</organism>
<feature type="transmembrane region" description="Helical" evidence="7">
    <location>
        <begin position="174"/>
        <end position="195"/>
    </location>
</feature>
<evidence type="ECO:0000256" key="5">
    <source>
        <dbReference type="ARBA" id="ARBA00022989"/>
    </source>
</evidence>
<sequence>MFDSVTSWLGGLSGPVVYGVVGGLVFCEDALFFGFVLPGETAVVLGGVLAGQGRVSIVWLCATVVAAAIVGDFVGYVIGRRVGPAIVDSRPLRPHRDRVDKARDLIQRRGGIAVFLGRFIAFFRAIMPALAGMSRMPRHVFLLFNAAGGLLWGVGFALLGYFAGNAYSRIEHDAGQAVAIAVACAAVLALIIWRVRRRRTQHPRDRH</sequence>
<evidence type="ECO:0000313" key="10">
    <source>
        <dbReference type="Proteomes" id="UP000475532"/>
    </source>
</evidence>
<evidence type="ECO:0000256" key="3">
    <source>
        <dbReference type="ARBA" id="ARBA00022475"/>
    </source>
</evidence>
<dbReference type="RefSeq" id="WP_163060310.1">
    <property type="nucleotide sequence ID" value="NZ_JAAGLI010000735.1"/>
</dbReference>
<evidence type="ECO:0000256" key="2">
    <source>
        <dbReference type="ARBA" id="ARBA00010792"/>
    </source>
</evidence>
<keyword evidence="3 7" id="KW-1003">Cell membrane</keyword>
<comment type="similarity">
    <text evidence="2 7">Belongs to the DedA family.</text>
</comment>
<evidence type="ECO:0000256" key="7">
    <source>
        <dbReference type="RuleBase" id="RU367016"/>
    </source>
</evidence>
<name>A0A6L9QL01_9ACTN</name>
<evidence type="ECO:0000256" key="1">
    <source>
        <dbReference type="ARBA" id="ARBA00004651"/>
    </source>
</evidence>
<comment type="subcellular location">
    <subcellularLocation>
        <location evidence="1 7">Cell membrane</location>
        <topology evidence="1 7">Multi-pass membrane protein</topology>
    </subcellularLocation>
</comment>
<evidence type="ECO:0000256" key="4">
    <source>
        <dbReference type="ARBA" id="ARBA00022692"/>
    </source>
</evidence>
<evidence type="ECO:0000256" key="6">
    <source>
        <dbReference type="ARBA" id="ARBA00023136"/>
    </source>
</evidence>
<dbReference type="EMBL" id="JAAGLI010000735">
    <property type="protein sequence ID" value="NEA26190.1"/>
    <property type="molecule type" value="Genomic_DNA"/>
</dbReference>
<dbReference type="AlphaFoldDB" id="A0A6L9QL01"/>
<feature type="transmembrane region" description="Helical" evidence="7">
    <location>
        <begin position="140"/>
        <end position="162"/>
    </location>
</feature>
<dbReference type="Pfam" id="PF09335">
    <property type="entry name" value="VTT_dom"/>
    <property type="match status" value="1"/>
</dbReference>
<evidence type="ECO:0000313" key="9">
    <source>
        <dbReference type="EMBL" id="NEA26190.1"/>
    </source>
</evidence>
<feature type="transmembrane region" description="Helical" evidence="7">
    <location>
        <begin position="30"/>
        <end position="50"/>
    </location>
</feature>
<feature type="transmembrane region" description="Helical" evidence="7">
    <location>
        <begin position="112"/>
        <end position="133"/>
    </location>
</feature>
<comment type="caution">
    <text evidence="9">The sequence shown here is derived from an EMBL/GenBank/DDBJ whole genome shotgun (WGS) entry which is preliminary data.</text>
</comment>
<dbReference type="InterPro" id="IPR032818">
    <property type="entry name" value="DedA-like"/>
</dbReference>
<dbReference type="PANTHER" id="PTHR30353">
    <property type="entry name" value="INNER MEMBRANE PROTEIN DEDA-RELATED"/>
    <property type="match status" value="1"/>
</dbReference>
<dbReference type="PANTHER" id="PTHR30353:SF0">
    <property type="entry name" value="TRANSMEMBRANE PROTEIN"/>
    <property type="match status" value="1"/>
</dbReference>
<accession>A0A6L9QL01</accession>
<feature type="domain" description="VTT" evidence="8">
    <location>
        <begin position="37"/>
        <end position="161"/>
    </location>
</feature>
<feature type="transmembrane region" description="Helical" evidence="7">
    <location>
        <begin position="57"/>
        <end position="78"/>
    </location>
</feature>
<dbReference type="GO" id="GO:0005886">
    <property type="term" value="C:plasma membrane"/>
    <property type="evidence" value="ECO:0007669"/>
    <property type="project" value="UniProtKB-SubCell"/>
</dbReference>
<keyword evidence="6 7" id="KW-0472">Membrane</keyword>